<protein>
    <submittedName>
        <fullName evidence="1">Uncharacterized protein</fullName>
    </submittedName>
</protein>
<comment type="caution">
    <text evidence="1">The sequence shown here is derived from an EMBL/GenBank/DDBJ whole genome shotgun (WGS) entry which is preliminary data.</text>
</comment>
<dbReference type="OrthoDB" id="1437554at2"/>
<accession>A0A368P2V4</accession>
<reference evidence="1 2" key="1">
    <citation type="submission" date="2018-07" db="EMBL/GenBank/DDBJ databases">
        <title>Oceanihabitans testaceum sp. nov., isolated from marine sediment.</title>
        <authorList>
            <person name="Li C.-M."/>
        </authorList>
    </citation>
    <scope>NUCLEOTIDE SEQUENCE [LARGE SCALE GENOMIC DNA]</scope>
    <source>
        <strain evidence="1 2">S9-10</strain>
    </source>
</reference>
<keyword evidence="2" id="KW-1185">Reference proteome</keyword>
<dbReference type="AlphaFoldDB" id="A0A368P2V4"/>
<dbReference type="RefSeq" id="WP_113966580.1">
    <property type="nucleotide sequence ID" value="NZ_QNRP01000007.1"/>
</dbReference>
<sequence>MNRERKKLCLDYLKARKAFLDVANEDEVLHGNDNIIGRIGEAIAHSFLEQMERRPKVITHQSNPGYDIICEHDNSKISVKMITAENKYGHTSKIKPNWDELIGIELGADLKVKNFGLITKEAFYEELKRRNQSSEPNFSRSMFKENGLFALGGIRFPKELIEKYNLI</sequence>
<name>A0A368P2V4_9FLAO</name>
<dbReference type="Proteomes" id="UP000252249">
    <property type="component" value="Unassembled WGS sequence"/>
</dbReference>
<evidence type="ECO:0000313" key="1">
    <source>
        <dbReference type="EMBL" id="RCU56600.1"/>
    </source>
</evidence>
<evidence type="ECO:0000313" key="2">
    <source>
        <dbReference type="Proteomes" id="UP000252249"/>
    </source>
</evidence>
<dbReference type="EMBL" id="QPIG01000005">
    <property type="protein sequence ID" value="RCU56600.1"/>
    <property type="molecule type" value="Genomic_DNA"/>
</dbReference>
<proteinExistence type="predicted"/>
<gene>
    <name evidence="1" type="ORF">DU428_11955</name>
</gene>
<organism evidence="1 2">
    <name type="scientific">Oceanihabitans sediminis</name>
    <dbReference type="NCBI Taxonomy" id="1812012"/>
    <lineage>
        <taxon>Bacteria</taxon>
        <taxon>Pseudomonadati</taxon>
        <taxon>Bacteroidota</taxon>
        <taxon>Flavobacteriia</taxon>
        <taxon>Flavobacteriales</taxon>
        <taxon>Flavobacteriaceae</taxon>
        <taxon>Oceanihabitans</taxon>
    </lineage>
</organism>